<evidence type="ECO:0000256" key="1">
    <source>
        <dbReference type="SAM" id="MobiDB-lite"/>
    </source>
</evidence>
<keyword evidence="2" id="KW-0472">Membrane</keyword>
<keyword evidence="4" id="KW-1185">Reference proteome</keyword>
<organism evidence="3 4">
    <name type="scientific">Ramazzottius varieornatus</name>
    <name type="common">Water bear</name>
    <name type="synonym">Tardigrade</name>
    <dbReference type="NCBI Taxonomy" id="947166"/>
    <lineage>
        <taxon>Eukaryota</taxon>
        <taxon>Metazoa</taxon>
        <taxon>Ecdysozoa</taxon>
        <taxon>Tardigrada</taxon>
        <taxon>Eutardigrada</taxon>
        <taxon>Parachela</taxon>
        <taxon>Hypsibioidea</taxon>
        <taxon>Ramazzottiidae</taxon>
        <taxon>Ramazzottius</taxon>
    </lineage>
</organism>
<evidence type="ECO:0000313" key="3">
    <source>
        <dbReference type="EMBL" id="GAV08980.1"/>
    </source>
</evidence>
<keyword evidence="2" id="KW-1133">Transmembrane helix</keyword>
<reference evidence="3 4" key="1">
    <citation type="journal article" date="2016" name="Nat. Commun.">
        <title>Extremotolerant tardigrade genome and improved radiotolerance of human cultured cells by tardigrade-unique protein.</title>
        <authorList>
            <person name="Hashimoto T."/>
            <person name="Horikawa D.D."/>
            <person name="Saito Y."/>
            <person name="Kuwahara H."/>
            <person name="Kozuka-Hata H."/>
            <person name="Shin-I T."/>
            <person name="Minakuchi Y."/>
            <person name="Ohishi K."/>
            <person name="Motoyama A."/>
            <person name="Aizu T."/>
            <person name="Enomoto A."/>
            <person name="Kondo K."/>
            <person name="Tanaka S."/>
            <person name="Hara Y."/>
            <person name="Koshikawa S."/>
            <person name="Sagara H."/>
            <person name="Miura T."/>
            <person name="Yokobori S."/>
            <person name="Miyagawa K."/>
            <person name="Suzuki Y."/>
            <person name="Kubo T."/>
            <person name="Oyama M."/>
            <person name="Kohara Y."/>
            <person name="Fujiyama A."/>
            <person name="Arakawa K."/>
            <person name="Katayama T."/>
            <person name="Toyoda A."/>
            <person name="Kunieda T."/>
        </authorList>
    </citation>
    <scope>NUCLEOTIDE SEQUENCE [LARGE SCALE GENOMIC DNA]</scope>
    <source>
        <strain evidence="3 4">YOKOZUNA-1</strain>
    </source>
</reference>
<comment type="caution">
    <text evidence="3">The sequence shown here is derived from an EMBL/GenBank/DDBJ whole genome shotgun (WGS) entry which is preliminary data.</text>
</comment>
<keyword evidence="2" id="KW-0812">Transmembrane</keyword>
<sequence length="338" mass="37596">MDQDPEWKELQQQCERFLDELDNEQQTGASGAQLDNAEDGDDPITADELPLEVGEGPVPQADIQELASTLPFFPNFGDAQLPQLTHTTRIIDFWGNNPVPGQLRDWLRASGVTVQDSIRTGQLDGAACGFVAAEAVALLHNAELPFAEVSDDEMAGVNTRSVAINGRSFMGLGARSTRWLSSTEVIRLAANRMNINMSYAIQNLVNVGRTRHFVDHMFPMYSLLLRETGGTRYYALNTDSIGNGRHWYVVAVTYGPNLGVIKDPRRAIKELSIKSEKLARLIALTPLSARVPTWLLFLVTVFLIKRRRRSAREVRNVGRNNIPMESKEPLGLLNNNIV</sequence>
<dbReference type="AlphaFoldDB" id="A0A1D1W6C5"/>
<dbReference type="EMBL" id="BDGG01000019">
    <property type="protein sequence ID" value="GAV08980.1"/>
    <property type="molecule type" value="Genomic_DNA"/>
</dbReference>
<evidence type="ECO:0000313" key="4">
    <source>
        <dbReference type="Proteomes" id="UP000186922"/>
    </source>
</evidence>
<proteinExistence type="predicted"/>
<feature type="transmembrane region" description="Helical" evidence="2">
    <location>
        <begin position="281"/>
        <end position="304"/>
    </location>
</feature>
<feature type="compositionally biased region" description="Acidic residues" evidence="1">
    <location>
        <begin position="36"/>
        <end position="45"/>
    </location>
</feature>
<feature type="region of interest" description="Disordered" evidence="1">
    <location>
        <begin position="20"/>
        <end position="47"/>
    </location>
</feature>
<evidence type="ECO:0000256" key="2">
    <source>
        <dbReference type="SAM" id="Phobius"/>
    </source>
</evidence>
<gene>
    <name evidence="3" type="primary">RvY_18592-1</name>
    <name evidence="3" type="synonym">RvY_18592.1</name>
    <name evidence="3" type="ORF">RvY_18592</name>
</gene>
<dbReference type="Proteomes" id="UP000186922">
    <property type="component" value="Unassembled WGS sequence"/>
</dbReference>
<accession>A0A1D1W6C5</accession>
<protein>
    <submittedName>
        <fullName evidence="3">Uncharacterized protein</fullName>
    </submittedName>
</protein>
<name>A0A1D1W6C5_RAMVA</name>